<organism evidence="1 2">
    <name type="scientific">Tigriopus californicus</name>
    <name type="common">Marine copepod</name>
    <dbReference type="NCBI Taxonomy" id="6832"/>
    <lineage>
        <taxon>Eukaryota</taxon>
        <taxon>Metazoa</taxon>
        <taxon>Ecdysozoa</taxon>
        <taxon>Arthropoda</taxon>
        <taxon>Crustacea</taxon>
        <taxon>Multicrustacea</taxon>
        <taxon>Hexanauplia</taxon>
        <taxon>Copepoda</taxon>
        <taxon>Harpacticoida</taxon>
        <taxon>Harpacticidae</taxon>
        <taxon>Tigriopus</taxon>
    </lineage>
</organism>
<evidence type="ECO:0000313" key="2">
    <source>
        <dbReference type="Proteomes" id="UP000318571"/>
    </source>
</evidence>
<name>A0A553PRJ8_TIGCA</name>
<dbReference type="AlphaFoldDB" id="A0A553PRJ8"/>
<dbReference type="EMBL" id="VCGU01000001">
    <property type="protein sequence ID" value="TRY80306.1"/>
    <property type="molecule type" value="Genomic_DNA"/>
</dbReference>
<comment type="caution">
    <text evidence="1">The sequence shown here is derived from an EMBL/GenBank/DDBJ whole genome shotgun (WGS) entry which is preliminary data.</text>
</comment>
<keyword evidence="2" id="KW-1185">Reference proteome</keyword>
<accession>A0A553PRJ8</accession>
<proteinExistence type="predicted"/>
<feature type="non-terminal residue" evidence="1">
    <location>
        <position position="277"/>
    </location>
</feature>
<protein>
    <submittedName>
        <fullName evidence="1">Uncharacterized protein</fullName>
    </submittedName>
</protein>
<sequence length="277" mass="31620">MLLSLKPPKARRYQASLISLALHWENISPTLYKHLLRDGLLCLPSIRYLRRICSSVSLTVTSLIALSRYLLSTRRLSYVLPGKINSDPLERRFSWYRQLSGGNFFLSVRQFLEAEKKIRVESLVKYSGLDLVDVQCALQTDATNGEEIKESVRILLAALPAEPISSTDFKEQEGIIFYVAGFISRCLLKVKKCEDFYELVIQSQGPPSIQFEDVFDNCLSDFKLASKEFTDQVNRGGLMTPSDLIHMTCLCCLQLQCLIFDDKETEQLFLSMSDHRI</sequence>
<dbReference type="Proteomes" id="UP000318571">
    <property type="component" value="Chromosome 12"/>
</dbReference>
<gene>
    <name evidence="1" type="ORF">TCAL_15477</name>
</gene>
<reference evidence="1 2" key="1">
    <citation type="journal article" date="2018" name="Nat. Ecol. Evol.">
        <title>Genomic signatures of mitonuclear coevolution across populations of Tigriopus californicus.</title>
        <authorList>
            <person name="Barreto F.S."/>
            <person name="Watson E.T."/>
            <person name="Lima T.G."/>
            <person name="Willett C.S."/>
            <person name="Edmands S."/>
            <person name="Li W."/>
            <person name="Burton R.S."/>
        </authorList>
    </citation>
    <scope>NUCLEOTIDE SEQUENCE [LARGE SCALE GENOMIC DNA]</scope>
    <source>
        <strain evidence="1 2">San Diego</strain>
    </source>
</reference>
<evidence type="ECO:0000313" key="1">
    <source>
        <dbReference type="EMBL" id="TRY80306.1"/>
    </source>
</evidence>